<evidence type="ECO:0000313" key="2">
    <source>
        <dbReference type="Proteomes" id="UP000464954"/>
    </source>
</evidence>
<protein>
    <submittedName>
        <fullName evidence="1">Uncharacterized protein</fullName>
    </submittedName>
</protein>
<keyword evidence="2" id="KW-1185">Reference proteome</keyword>
<dbReference type="Proteomes" id="UP000464954">
    <property type="component" value="Chromosome"/>
</dbReference>
<evidence type="ECO:0000313" key="1">
    <source>
        <dbReference type="EMBL" id="QHI70490.1"/>
    </source>
</evidence>
<proteinExistence type="predicted"/>
<dbReference type="KEGG" id="taer:GT409_13925"/>
<reference evidence="1 2" key="1">
    <citation type="submission" date="2020-01" db="EMBL/GenBank/DDBJ databases">
        <title>Ponticoccus aerotolerans gen. nov., sp. nov., an anaerobic bacterium and proposal of Ponticoccusceae fam. nov., Ponticoccusles ord. nov. and Ponticoccuse classis nov. in the phylum Kiritimatiellaeota.</title>
        <authorList>
            <person name="Zhou L.Y."/>
            <person name="Du Z.J."/>
        </authorList>
    </citation>
    <scope>NUCLEOTIDE SEQUENCE [LARGE SCALE GENOMIC DNA]</scope>
    <source>
        <strain evidence="1 2">S-5007</strain>
    </source>
</reference>
<dbReference type="EMBL" id="CP047593">
    <property type="protein sequence ID" value="QHI70490.1"/>
    <property type="molecule type" value="Genomic_DNA"/>
</dbReference>
<dbReference type="RefSeq" id="WP_160629666.1">
    <property type="nucleotide sequence ID" value="NZ_CP047593.1"/>
</dbReference>
<name>A0A6P1M7C7_9BACT</name>
<accession>A0A6P1M7C7</accession>
<gene>
    <name evidence="1" type="ORF">GT409_13925</name>
</gene>
<dbReference type="AlphaFoldDB" id="A0A6P1M7C7"/>
<organism evidence="1 2">
    <name type="scientific">Tichowtungia aerotolerans</name>
    <dbReference type="NCBI Taxonomy" id="2697043"/>
    <lineage>
        <taxon>Bacteria</taxon>
        <taxon>Pseudomonadati</taxon>
        <taxon>Kiritimatiellota</taxon>
        <taxon>Tichowtungiia</taxon>
        <taxon>Tichowtungiales</taxon>
        <taxon>Tichowtungiaceae</taxon>
        <taxon>Tichowtungia</taxon>
    </lineage>
</organism>
<sequence length="55" mass="6131">MDKQTFLQNYQLAQDGGDAAEAAIDCLFKQFNFQFGIDDPEEFFAKHAVAEGGEL</sequence>